<proteinExistence type="predicted"/>
<feature type="compositionally biased region" description="Polar residues" evidence="1">
    <location>
        <begin position="907"/>
        <end position="920"/>
    </location>
</feature>
<protein>
    <submittedName>
        <fullName evidence="5">Uncharacterized protein</fullName>
    </submittedName>
</protein>
<keyword evidence="2" id="KW-0732">Signal</keyword>
<dbReference type="Proteomes" id="UP000027730">
    <property type="component" value="Unassembled WGS sequence"/>
</dbReference>
<feature type="compositionally biased region" description="Low complexity" evidence="1">
    <location>
        <begin position="828"/>
        <end position="876"/>
    </location>
</feature>
<evidence type="ECO:0000256" key="1">
    <source>
        <dbReference type="SAM" id="MobiDB-lite"/>
    </source>
</evidence>
<dbReference type="GeneID" id="25411379"/>
<evidence type="ECO:0000259" key="3">
    <source>
        <dbReference type="Pfam" id="PF22974"/>
    </source>
</evidence>
<feature type="compositionally biased region" description="Low complexity" evidence="1">
    <location>
        <begin position="984"/>
        <end position="999"/>
    </location>
</feature>
<dbReference type="HOGENOM" id="CLU_006356_0_0_1"/>
<reference evidence="5 6" key="1">
    <citation type="journal article" date="2014" name="BMC Genomics">
        <title>Genome sequencing of four Aureobasidium pullulans varieties: biotechnological potential, stress tolerance, and description of new species.</title>
        <authorList>
            <person name="Gostin Ar C."/>
            <person name="Ohm R.A."/>
            <person name="Kogej T."/>
            <person name="Sonjak S."/>
            <person name="Turk M."/>
            <person name="Zajc J."/>
            <person name="Zalar P."/>
            <person name="Grube M."/>
            <person name="Sun H."/>
            <person name="Han J."/>
            <person name="Sharma A."/>
            <person name="Chiniquy J."/>
            <person name="Ngan C.Y."/>
            <person name="Lipzen A."/>
            <person name="Barry K."/>
            <person name="Grigoriev I.V."/>
            <person name="Gunde-Cimerman N."/>
        </authorList>
    </citation>
    <scope>NUCLEOTIDE SEQUENCE [LARGE SCALE GENOMIC DNA]</scope>
    <source>
        <strain evidence="5 6">CBS 147.97</strain>
    </source>
</reference>
<feature type="compositionally biased region" description="Low complexity" evidence="1">
    <location>
        <begin position="335"/>
        <end position="360"/>
    </location>
</feature>
<feature type="domain" description="DUF7223" evidence="4">
    <location>
        <begin position="574"/>
        <end position="729"/>
    </location>
</feature>
<dbReference type="Pfam" id="PF22974">
    <property type="entry name" value="DUF7029"/>
    <property type="match status" value="1"/>
</dbReference>
<evidence type="ECO:0000259" key="4">
    <source>
        <dbReference type="Pfam" id="PF23865"/>
    </source>
</evidence>
<feature type="region of interest" description="Disordered" evidence="1">
    <location>
        <begin position="828"/>
        <end position="1007"/>
    </location>
</feature>
<dbReference type="EMBL" id="KL584714">
    <property type="protein sequence ID" value="KEQ71232.1"/>
    <property type="molecule type" value="Genomic_DNA"/>
</dbReference>
<dbReference type="Pfam" id="PF23865">
    <property type="entry name" value="DUF7223"/>
    <property type="match status" value="1"/>
</dbReference>
<gene>
    <name evidence="5" type="ORF">M436DRAFT_51127</name>
</gene>
<dbReference type="STRING" id="1043004.A0A074WNB9"/>
<evidence type="ECO:0000313" key="6">
    <source>
        <dbReference type="Proteomes" id="UP000027730"/>
    </source>
</evidence>
<dbReference type="RefSeq" id="XP_013425465.1">
    <property type="nucleotide sequence ID" value="XM_013570011.1"/>
</dbReference>
<dbReference type="OrthoDB" id="160645at2759"/>
<accession>A0A074WNB9</accession>
<feature type="compositionally biased region" description="Polar residues" evidence="1">
    <location>
        <begin position="369"/>
        <end position="378"/>
    </location>
</feature>
<dbReference type="AlphaFoldDB" id="A0A074WNB9"/>
<evidence type="ECO:0000313" key="5">
    <source>
        <dbReference type="EMBL" id="KEQ71232.1"/>
    </source>
</evidence>
<feature type="domain" description="DUF7029" evidence="3">
    <location>
        <begin position="222"/>
        <end position="309"/>
    </location>
</feature>
<dbReference type="InterPro" id="IPR055647">
    <property type="entry name" value="DUF7223"/>
</dbReference>
<dbReference type="InterPro" id="IPR054293">
    <property type="entry name" value="DUF7029"/>
</dbReference>
<name>A0A074WNB9_9PEZI</name>
<feature type="signal peptide" evidence="2">
    <location>
        <begin position="1"/>
        <end position="21"/>
    </location>
</feature>
<keyword evidence="6" id="KW-1185">Reference proteome</keyword>
<evidence type="ECO:0000256" key="2">
    <source>
        <dbReference type="SAM" id="SignalP"/>
    </source>
</evidence>
<feature type="chain" id="PRO_5001703022" evidence="2">
    <location>
        <begin position="22"/>
        <end position="1232"/>
    </location>
</feature>
<feature type="region of interest" description="Disordered" evidence="1">
    <location>
        <begin position="335"/>
        <end position="378"/>
    </location>
</feature>
<organism evidence="5 6">
    <name type="scientific">Aureobasidium namibiae CBS 147.97</name>
    <dbReference type="NCBI Taxonomy" id="1043004"/>
    <lineage>
        <taxon>Eukaryota</taxon>
        <taxon>Fungi</taxon>
        <taxon>Dikarya</taxon>
        <taxon>Ascomycota</taxon>
        <taxon>Pezizomycotina</taxon>
        <taxon>Dothideomycetes</taxon>
        <taxon>Dothideomycetidae</taxon>
        <taxon>Dothideales</taxon>
        <taxon>Saccotheciaceae</taxon>
        <taxon>Aureobasidium</taxon>
    </lineage>
</organism>
<sequence length="1232" mass="127917">MAGLGYLIPGLLLGLGSTVSASPLAVQQLNATFTNATSIPHYNNYTSTKTLLSTATIYNTASTRAVVVATVGGYQSGSFPRSSSGAAVNAEHYDQSSGSAAVQGYGSASASSAVAVQIGSQAQPPANSVGFQTVVVTQTVAGCALDESTGAPTSTANHAPFAVAASSVGTAQYAAATVQPAVHWDYPLDNLDNLIPSKNASLYYGLADPKVEHPFASVVTDLTHDTVVLDHSSYISGTSCSEDGILVSFTTTQAFNLACDSWSSVSTGLVLSTYVDGCHGETEDQRTFWLIASLSFDNKTLTIKAVVNEELGIGSIAHTVDLIWGTYTPGNSGSSAIGGSTSSAGGAKVSSTSTSGSGASNPLTGAVPTRTSGSSSNGTLYGSTCGTAPSSVIDGLPAIDCGDAEFDTRLDQRIGFLDTTGDDYAASVRDFLPDEQLDAEDLADNEVDLTRRDLSRLQKRSFGSWLVGGLKSVGNKIVDTGKAAGTFIAKGAGVVVDVYAGAGKIALAGVRSVPVLGTALDTVSGGALQDLSNFNPEIKGSQDFNFGPSATEDSPWGKAYSIYSKKKDFNGDKGSAEVNLYCYDCGVKGRVSMAGQAKWNAKDGLQSLNAGINANIEAGVHLGLTASATYKDEKTKKIINQPLPEVGVSVGKLFTAGVYLSVDAKAAVDVSAEGQVLVGVAMKIPNFEAKLNLLDADSSTKSSVTGFTPEFTKRFEASGKLSAQLTLSLPIAINAGIEIPPLNLKRVLALIEEPSVYGNTTVAASTANAEPASETCNNGIEYFANVQNDIKLDFLGIKTFTLHHYDSPPLLKGCKKFDGSKATIKASSEASTATSGDSTATATDVPNTTTTGTEPTATDDAPEPSGTTTTAGPTATDSDDAPEPTETGDASEPSTTDSGDAPEPTEIGTSDDGTPTQTDGESAPEATEEPTSGTEGPASGTEGESVQEPAIESDEPATTSGEETSGEELQRRHARSFMIRRQDNTTSTTSTTDPDASDSSSDDDKYVFDDDSNYVESFDNNVATDADLADDATGDYSEDPDNTAFTENTDKALQLASAPESPSDANYTQLIDISKTLAVIPSANGNLYAATYSEALLQTDANLFGHYDNSIFGDDSGRYLHFHPDEMKVYGASRLRLSDEDSIPKSADFITLTLQQLDDSSAQEVYFAADTYGNLYNIVMCNFANSAVSKLFVVSGQSGLDALVDNENIKYTVTGAPVQECYPLALIDAPAS</sequence>